<dbReference type="PANTHER" id="PTHR11669:SF8">
    <property type="entry name" value="DNA POLYMERASE III SUBUNIT DELTA"/>
    <property type="match status" value="1"/>
</dbReference>
<dbReference type="AlphaFoldDB" id="A0A6P1QZ55"/>
<dbReference type="Pfam" id="PF13177">
    <property type="entry name" value="DNA_pol3_delta2"/>
    <property type="match status" value="1"/>
</dbReference>
<gene>
    <name evidence="1" type="ORF">DBX24_08810</name>
</gene>
<dbReference type="GO" id="GO:0006261">
    <property type="term" value="P:DNA-templated DNA replication"/>
    <property type="evidence" value="ECO:0007669"/>
    <property type="project" value="TreeGrafter"/>
</dbReference>
<name>A0A6P1QZ55_9FLAO</name>
<dbReference type="InterPro" id="IPR027417">
    <property type="entry name" value="P-loop_NTPase"/>
</dbReference>
<organism evidence="1 2">
    <name type="scientific">Bergeyella cardium</name>
    <dbReference type="NCBI Taxonomy" id="1585976"/>
    <lineage>
        <taxon>Bacteria</taxon>
        <taxon>Pseudomonadati</taxon>
        <taxon>Bacteroidota</taxon>
        <taxon>Flavobacteriia</taxon>
        <taxon>Flavobacteriales</taxon>
        <taxon>Weeksellaceae</taxon>
        <taxon>Bergeyella</taxon>
    </lineage>
</organism>
<evidence type="ECO:0000313" key="1">
    <source>
        <dbReference type="EMBL" id="QHN65974.1"/>
    </source>
</evidence>
<dbReference type="EMBL" id="CP029149">
    <property type="protein sequence ID" value="QHN65974.1"/>
    <property type="molecule type" value="Genomic_DNA"/>
</dbReference>
<keyword evidence="2" id="KW-1185">Reference proteome</keyword>
<protein>
    <submittedName>
        <fullName evidence="1">DNA polymerase III subunit delta</fullName>
    </submittedName>
</protein>
<reference evidence="1 2" key="1">
    <citation type="submission" date="2018-04" db="EMBL/GenBank/DDBJ databases">
        <title>Characteristic and Complete Genome Sequencing of A Novel Member of Infective Endocarditis Causative Bacteria: Bergeyella cardium QL-PH.</title>
        <authorList>
            <person name="Pan H."/>
            <person name="Sun E."/>
            <person name="Zhang Y."/>
        </authorList>
    </citation>
    <scope>NUCLEOTIDE SEQUENCE [LARGE SCALE GENOMIC DNA]</scope>
    <source>
        <strain evidence="1 2">HPQL</strain>
    </source>
</reference>
<evidence type="ECO:0000313" key="2">
    <source>
        <dbReference type="Proteomes" id="UP000464318"/>
    </source>
</evidence>
<dbReference type="InterPro" id="IPR050238">
    <property type="entry name" value="DNA_Rep/Repair_Clamp_Loader"/>
</dbReference>
<dbReference type="OrthoDB" id="9811073at2"/>
<dbReference type="Proteomes" id="UP000464318">
    <property type="component" value="Chromosome"/>
</dbReference>
<dbReference type="KEGG" id="bcad:DBX24_08810"/>
<sequence>MNWDSIIGQNDLKTQLQQSIKDNRVGHALLFTGNEGYGVLPLVLAFCKEIFINENPDSGSKIDHLSHLDLHFSFPTYSVSGKSLSKNFIPQFRELAQRNPYFDYEDWSNELDSENKQLFISVDEIEELTSKLMLKSYEGGYKILVIWRADKMNVQASNKFLKLLEEPPKKTIIILTSESQDSFLQTILSRTQIYDVPRIKDEDIKEALLHSASLDERQVEAIIYQAQGNWNTAVKLLEHTHSDEEFEHYFVKWVRDAFQVNKKPQYLREIIHWASEISLWNKEKQKQFLEYCTEIFRLAMLQNYSSEGLVYKRIDEKFNWEKFSEFIHGANIEAILEEISEANLHLTRNGNAKIVWTDLGIKLSRYIHKKV</sequence>
<dbReference type="PANTHER" id="PTHR11669">
    <property type="entry name" value="REPLICATION FACTOR C / DNA POLYMERASE III GAMMA-TAU SUBUNIT"/>
    <property type="match status" value="1"/>
</dbReference>
<dbReference type="SUPFAM" id="SSF52540">
    <property type="entry name" value="P-loop containing nucleoside triphosphate hydrolases"/>
    <property type="match status" value="1"/>
</dbReference>
<accession>A0A6P1QZ55</accession>
<dbReference type="RefSeq" id="WP_160224626.1">
    <property type="nucleotide sequence ID" value="NZ_CP029149.1"/>
</dbReference>
<dbReference type="Gene3D" id="3.40.50.300">
    <property type="entry name" value="P-loop containing nucleotide triphosphate hydrolases"/>
    <property type="match status" value="1"/>
</dbReference>
<proteinExistence type="predicted"/>